<dbReference type="CDD" id="cd00761">
    <property type="entry name" value="Glyco_tranf_GTA_type"/>
    <property type="match status" value="1"/>
</dbReference>
<dbReference type="RefSeq" id="WP_274149877.1">
    <property type="nucleotide sequence ID" value="NZ_CP117811.1"/>
</dbReference>
<keyword evidence="3" id="KW-1185">Reference proteome</keyword>
<feature type="domain" description="Glycosyltransferase 2-like" evidence="1">
    <location>
        <begin position="7"/>
        <end position="140"/>
    </location>
</feature>
<accession>A0ABY7VQG3</accession>
<dbReference type="Pfam" id="PF00535">
    <property type="entry name" value="Glycos_transf_2"/>
    <property type="match status" value="1"/>
</dbReference>
<proteinExistence type="predicted"/>
<dbReference type="Gene3D" id="3.90.550.10">
    <property type="entry name" value="Spore Coat Polysaccharide Biosynthesis Protein SpsA, Chain A"/>
    <property type="match status" value="1"/>
</dbReference>
<reference evidence="2 3" key="1">
    <citation type="submission" date="2023-02" db="EMBL/GenBank/DDBJ databases">
        <title>Genome sequence of Lentisphaera profundi SAORIC-696.</title>
        <authorList>
            <person name="Kim e."/>
            <person name="Cho J.-C."/>
            <person name="Choi A."/>
            <person name="Kang I."/>
        </authorList>
    </citation>
    <scope>NUCLEOTIDE SEQUENCE [LARGE SCALE GENOMIC DNA]</scope>
    <source>
        <strain evidence="2 3">SAORIC-696</strain>
    </source>
</reference>
<dbReference type="Proteomes" id="UP001214250">
    <property type="component" value="Chromosome 1"/>
</dbReference>
<evidence type="ECO:0000259" key="1">
    <source>
        <dbReference type="Pfam" id="PF00535"/>
    </source>
</evidence>
<sequence>MPSYAPIVIFVYNRVNHTRQTIDALKMNIEAPLSDLIIFSDAPKNDDQVEEVQNVRKYIKTINSFKSIKIIEQKKNLGLAESIISGVSKVVNEYGKVIVLEDDMVTSPFFLKYMNEGLERYQSDDAVASINAYMYPVKETLPEAFFLQMSDCWGWATWRESWELFERDGANLLEKLTKDHLGNSFDLDGNFRYTQMLEEQISGHVNSWAIRWYASTFLHNKLGLYPGISLVHNIGVDGTGVHCPSLAEFDVSLRKEPISYFPRELQEDAYARGIVAKHLGGYSSFTSRLKRFVLSKFTPTAKNKI</sequence>
<evidence type="ECO:0000313" key="3">
    <source>
        <dbReference type="Proteomes" id="UP001214250"/>
    </source>
</evidence>
<organism evidence="2 3">
    <name type="scientific">Lentisphaera profundi</name>
    <dbReference type="NCBI Taxonomy" id="1658616"/>
    <lineage>
        <taxon>Bacteria</taxon>
        <taxon>Pseudomonadati</taxon>
        <taxon>Lentisphaerota</taxon>
        <taxon>Lentisphaeria</taxon>
        <taxon>Lentisphaerales</taxon>
        <taxon>Lentisphaeraceae</taxon>
        <taxon>Lentisphaera</taxon>
    </lineage>
</organism>
<protein>
    <submittedName>
        <fullName evidence="2">Glycosyltransferase family A protein</fullName>
    </submittedName>
</protein>
<dbReference type="EMBL" id="CP117811">
    <property type="protein sequence ID" value="WDE95959.1"/>
    <property type="molecule type" value="Genomic_DNA"/>
</dbReference>
<name>A0ABY7VQG3_9BACT</name>
<evidence type="ECO:0000313" key="2">
    <source>
        <dbReference type="EMBL" id="WDE95959.1"/>
    </source>
</evidence>
<dbReference type="InterPro" id="IPR029044">
    <property type="entry name" value="Nucleotide-diphossugar_trans"/>
</dbReference>
<dbReference type="InterPro" id="IPR001173">
    <property type="entry name" value="Glyco_trans_2-like"/>
</dbReference>
<dbReference type="SUPFAM" id="SSF53448">
    <property type="entry name" value="Nucleotide-diphospho-sugar transferases"/>
    <property type="match status" value="1"/>
</dbReference>
<gene>
    <name evidence="2" type="ORF">PQO03_09560</name>
</gene>